<organism evidence="3 4">
    <name type="scientific">Aporhodopirellula aestuarii</name>
    <dbReference type="NCBI Taxonomy" id="2950107"/>
    <lineage>
        <taxon>Bacteria</taxon>
        <taxon>Pseudomonadati</taxon>
        <taxon>Planctomycetota</taxon>
        <taxon>Planctomycetia</taxon>
        <taxon>Pirellulales</taxon>
        <taxon>Pirellulaceae</taxon>
        <taxon>Aporhodopirellula</taxon>
    </lineage>
</organism>
<evidence type="ECO:0000259" key="2">
    <source>
        <dbReference type="Pfam" id="PF17761"/>
    </source>
</evidence>
<dbReference type="PANTHER" id="PTHR30547:SF5">
    <property type="entry name" value="NUCLEASE YHCG-RELATED"/>
    <property type="match status" value="1"/>
</dbReference>
<comment type="caution">
    <text evidence="3">The sequence shown here is derived from an EMBL/GenBank/DDBJ whole genome shotgun (WGS) entry which is preliminary data.</text>
</comment>
<protein>
    <submittedName>
        <fullName evidence="3">DUF1016 N-terminal domain-containing protein</fullName>
    </submittedName>
</protein>
<name>A0ABT0U3A6_9BACT</name>
<evidence type="ECO:0000313" key="4">
    <source>
        <dbReference type="Proteomes" id="UP001202961"/>
    </source>
</evidence>
<evidence type="ECO:0000313" key="3">
    <source>
        <dbReference type="EMBL" id="MCM2371081.1"/>
    </source>
</evidence>
<sequence length="157" mass="17088">MTAAYWEIGRRIVELDQGGTTKAEYGAEVVKRLSSDLTSRFGRGFSKRNVEQMLRFSLAWPIAQTLSAQSTGGPIPQTASEESSAATIQTPSEKSPTLSANLQIVAGEAVAHYSLEGLPNKVMTSQYKLALPEKKLLEGELERTKRAIETQASSNDK</sequence>
<feature type="domain" description="YhcG N-terminal" evidence="2">
    <location>
        <begin position="1"/>
        <end position="69"/>
    </location>
</feature>
<proteinExistence type="predicted"/>
<feature type="region of interest" description="Disordered" evidence="1">
    <location>
        <begin position="69"/>
        <end position="95"/>
    </location>
</feature>
<dbReference type="InterPro" id="IPR053148">
    <property type="entry name" value="PD-DEXK-like_domain"/>
</dbReference>
<gene>
    <name evidence="3" type="ORF">NB063_10715</name>
</gene>
<dbReference type="Proteomes" id="UP001202961">
    <property type="component" value="Unassembled WGS sequence"/>
</dbReference>
<dbReference type="InterPro" id="IPR041527">
    <property type="entry name" value="YhcG_N"/>
</dbReference>
<dbReference type="PANTHER" id="PTHR30547">
    <property type="entry name" value="UNCHARACTERIZED PROTEIN YHCG-RELATED"/>
    <property type="match status" value="1"/>
</dbReference>
<evidence type="ECO:0000256" key="1">
    <source>
        <dbReference type="SAM" id="MobiDB-lite"/>
    </source>
</evidence>
<keyword evidence="4" id="KW-1185">Reference proteome</keyword>
<reference evidence="3 4" key="1">
    <citation type="journal article" date="2022" name="Syst. Appl. Microbiol.">
        <title>Rhodopirellula aestuarii sp. nov., a novel member of the genus Rhodopirellula isolated from brackish sediments collected in the Tagus River estuary, Portugal.</title>
        <authorList>
            <person name="Vitorino I.R."/>
            <person name="Klimek D."/>
            <person name="Calusinska M."/>
            <person name="Lobo-da-Cunha A."/>
            <person name="Vasconcelos V."/>
            <person name="Lage O.M."/>
        </authorList>
    </citation>
    <scope>NUCLEOTIDE SEQUENCE [LARGE SCALE GENOMIC DNA]</scope>
    <source>
        <strain evidence="3 4">ICT_H3.1</strain>
    </source>
</reference>
<dbReference type="EMBL" id="JAMQBK010000029">
    <property type="protein sequence ID" value="MCM2371081.1"/>
    <property type="molecule type" value="Genomic_DNA"/>
</dbReference>
<accession>A0ABT0U3A6</accession>
<dbReference type="Pfam" id="PF17761">
    <property type="entry name" value="DUF1016_N"/>
    <property type="match status" value="1"/>
</dbReference>